<feature type="region of interest" description="Disordered" evidence="1">
    <location>
        <begin position="1"/>
        <end position="29"/>
    </location>
</feature>
<protein>
    <recommendedName>
        <fullName evidence="2">Anti-sigma factor NepR domain-containing protein</fullName>
    </recommendedName>
</protein>
<evidence type="ECO:0000313" key="3">
    <source>
        <dbReference type="EMBL" id="GGB36806.1"/>
    </source>
</evidence>
<sequence>MGQDTNRKAATTKRSPGKGETGKEGDVGNALRSVYQKAVDEAVPDDLLDLLGKLK</sequence>
<evidence type="ECO:0000259" key="2">
    <source>
        <dbReference type="Pfam" id="PF18557"/>
    </source>
</evidence>
<dbReference type="AlphaFoldDB" id="A0A916T9L7"/>
<proteinExistence type="predicted"/>
<dbReference type="EMBL" id="BMIH01000003">
    <property type="protein sequence ID" value="GGB36806.1"/>
    <property type="molecule type" value="Genomic_DNA"/>
</dbReference>
<accession>A0A916T9L7</accession>
<dbReference type="RefSeq" id="WP_188659339.1">
    <property type="nucleotide sequence ID" value="NZ_BMIH01000003.1"/>
</dbReference>
<feature type="domain" description="Anti-sigma factor NepR" evidence="2">
    <location>
        <begin position="27"/>
        <end position="55"/>
    </location>
</feature>
<reference evidence="3" key="2">
    <citation type="submission" date="2020-09" db="EMBL/GenBank/DDBJ databases">
        <authorList>
            <person name="Sun Q."/>
            <person name="Zhou Y."/>
        </authorList>
    </citation>
    <scope>NUCLEOTIDE SEQUENCE</scope>
    <source>
        <strain evidence="3">CGMCC 1.15330</strain>
    </source>
</reference>
<evidence type="ECO:0000256" key="1">
    <source>
        <dbReference type="SAM" id="MobiDB-lite"/>
    </source>
</evidence>
<comment type="caution">
    <text evidence="3">The sequence shown here is derived from an EMBL/GenBank/DDBJ whole genome shotgun (WGS) entry which is preliminary data.</text>
</comment>
<name>A0A916T9L7_9SPHN</name>
<dbReference type="Proteomes" id="UP000623067">
    <property type="component" value="Unassembled WGS sequence"/>
</dbReference>
<evidence type="ECO:0000313" key="4">
    <source>
        <dbReference type="Proteomes" id="UP000623067"/>
    </source>
</evidence>
<gene>
    <name evidence="3" type="ORF">GCM10011380_27760</name>
</gene>
<keyword evidence="4" id="KW-1185">Reference proteome</keyword>
<dbReference type="InterPro" id="IPR041649">
    <property type="entry name" value="NepR"/>
</dbReference>
<reference evidence="3" key="1">
    <citation type="journal article" date="2014" name="Int. J. Syst. Evol. Microbiol.">
        <title>Complete genome sequence of Corynebacterium casei LMG S-19264T (=DSM 44701T), isolated from a smear-ripened cheese.</title>
        <authorList>
            <consortium name="US DOE Joint Genome Institute (JGI-PGF)"/>
            <person name="Walter F."/>
            <person name="Albersmeier A."/>
            <person name="Kalinowski J."/>
            <person name="Ruckert C."/>
        </authorList>
    </citation>
    <scope>NUCLEOTIDE SEQUENCE</scope>
    <source>
        <strain evidence="3">CGMCC 1.15330</strain>
    </source>
</reference>
<organism evidence="3 4">
    <name type="scientific">Sphingomonas metalli</name>
    <dbReference type="NCBI Taxonomy" id="1779358"/>
    <lineage>
        <taxon>Bacteria</taxon>
        <taxon>Pseudomonadati</taxon>
        <taxon>Pseudomonadota</taxon>
        <taxon>Alphaproteobacteria</taxon>
        <taxon>Sphingomonadales</taxon>
        <taxon>Sphingomonadaceae</taxon>
        <taxon>Sphingomonas</taxon>
    </lineage>
</organism>
<dbReference type="Pfam" id="PF18557">
    <property type="entry name" value="NepR"/>
    <property type="match status" value="1"/>
</dbReference>